<feature type="compositionally biased region" description="Acidic residues" evidence="1">
    <location>
        <begin position="61"/>
        <end position="78"/>
    </location>
</feature>
<reference evidence="2" key="1">
    <citation type="submission" date="2019-10" db="EMBL/GenBank/DDBJ databases">
        <authorList>
            <person name="Zhang R."/>
            <person name="Pan Y."/>
            <person name="Wang J."/>
            <person name="Ma R."/>
            <person name="Yu S."/>
        </authorList>
    </citation>
    <scope>NUCLEOTIDE SEQUENCE</scope>
    <source>
        <strain evidence="2">LA-IB0</strain>
        <tissue evidence="2">Leaf</tissue>
    </source>
</reference>
<accession>A0AAV6Y2A5</accession>
<dbReference type="PANTHER" id="PTHR34952:SF2">
    <property type="entry name" value="OS05G0113500 PROTEIN"/>
    <property type="match status" value="1"/>
</dbReference>
<gene>
    <name evidence="2" type="ORF">BUALT_Bualt03G0044000</name>
</gene>
<sequence>MDNSSLCDTSVSGGENSCDSITSSGDQNSVDKLSTGLSDKLQINGGNGMNKTNDIRGRYIEDEEEEEEGDEEEDDFSEEALLAQMGYVKSEPKRVITKESQRQYHDEEEEYEDEEDEDGDEDLSEESFLAQMGYLKDEPPKHEPITTPTAALNLVSAFKGSRSKEGKPAKECRVSWAPDVYDPPPTSDDHFTLSKTERHKSEQKVKGLAGKNRQKCGGKGVGPSEIGVGGGKGNKGGASKASAGGGGGGKEAGKGKDKKKFDKKQVKKHGGGASKYHNFGED</sequence>
<feature type="compositionally biased region" description="Gly residues" evidence="1">
    <location>
        <begin position="217"/>
        <end position="236"/>
    </location>
</feature>
<dbReference type="AlphaFoldDB" id="A0AAV6Y2A5"/>
<dbReference type="Proteomes" id="UP000826271">
    <property type="component" value="Unassembled WGS sequence"/>
</dbReference>
<evidence type="ECO:0000313" key="2">
    <source>
        <dbReference type="EMBL" id="KAG8385425.1"/>
    </source>
</evidence>
<protein>
    <submittedName>
        <fullName evidence="2">Uncharacterized protein</fullName>
    </submittedName>
</protein>
<feature type="region of interest" description="Disordered" evidence="1">
    <location>
        <begin position="176"/>
        <end position="282"/>
    </location>
</feature>
<feature type="compositionally biased region" description="Basic and acidic residues" evidence="1">
    <location>
        <begin position="90"/>
        <end position="105"/>
    </location>
</feature>
<name>A0AAV6Y2A5_9LAMI</name>
<evidence type="ECO:0000313" key="3">
    <source>
        <dbReference type="Proteomes" id="UP000826271"/>
    </source>
</evidence>
<organism evidence="2 3">
    <name type="scientific">Buddleja alternifolia</name>
    <dbReference type="NCBI Taxonomy" id="168488"/>
    <lineage>
        <taxon>Eukaryota</taxon>
        <taxon>Viridiplantae</taxon>
        <taxon>Streptophyta</taxon>
        <taxon>Embryophyta</taxon>
        <taxon>Tracheophyta</taxon>
        <taxon>Spermatophyta</taxon>
        <taxon>Magnoliopsida</taxon>
        <taxon>eudicotyledons</taxon>
        <taxon>Gunneridae</taxon>
        <taxon>Pentapetalae</taxon>
        <taxon>asterids</taxon>
        <taxon>lamiids</taxon>
        <taxon>Lamiales</taxon>
        <taxon>Scrophulariaceae</taxon>
        <taxon>Buddlejeae</taxon>
        <taxon>Buddleja</taxon>
    </lineage>
</organism>
<keyword evidence="3" id="KW-1185">Reference proteome</keyword>
<dbReference type="EMBL" id="WHWC01000003">
    <property type="protein sequence ID" value="KAG8385425.1"/>
    <property type="molecule type" value="Genomic_DNA"/>
</dbReference>
<feature type="compositionally biased region" description="Basic and acidic residues" evidence="1">
    <location>
        <begin position="187"/>
        <end position="205"/>
    </location>
</feature>
<evidence type="ECO:0000256" key="1">
    <source>
        <dbReference type="SAM" id="MobiDB-lite"/>
    </source>
</evidence>
<dbReference type="PANTHER" id="PTHR34952">
    <property type="entry name" value="OS05G0113500 PROTEIN"/>
    <property type="match status" value="1"/>
</dbReference>
<feature type="compositionally biased region" description="Polar residues" evidence="1">
    <location>
        <begin position="1"/>
        <end position="37"/>
    </location>
</feature>
<comment type="caution">
    <text evidence="2">The sequence shown here is derived from an EMBL/GenBank/DDBJ whole genome shotgun (WGS) entry which is preliminary data.</text>
</comment>
<feature type="compositionally biased region" description="Basic and acidic residues" evidence="1">
    <location>
        <begin position="251"/>
        <end position="264"/>
    </location>
</feature>
<feature type="region of interest" description="Disordered" evidence="1">
    <location>
        <begin position="1"/>
        <end position="129"/>
    </location>
</feature>
<proteinExistence type="predicted"/>
<feature type="compositionally biased region" description="Acidic residues" evidence="1">
    <location>
        <begin position="106"/>
        <end position="125"/>
    </location>
</feature>